<keyword evidence="2" id="KW-1185">Reference proteome</keyword>
<dbReference type="EMBL" id="SLWN01000006">
    <property type="protein sequence ID" value="TCO28191.1"/>
    <property type="molecule type" value="Genomic_DNA"/>
</dbReference>
<dbReference type="RefSeq" id="WP_242001846.1">
    <property type="nucleotide sequence ID" value="NZ_SLWN01000006.1"/>
</dbReference>
<dbReference type="Gene3D" id="1.10.287.1060">
    <property type="entry name" value="ESAT-6-like"/>
    <property type="match status" value="1"/>
</dbReference>
<gene>
    <name evidence="1" type="ORF">EV652_106176</name>
</gene>
<dbReference type="InterPro" id="IPR036689">
    <property type="entry name" value="ESAT-6-like_sf"/>
</dbReference>
<accession>A0A4R2HG72</accession>
<protein>
    <submittedName>
        <fullName evidence="1">Uncharacterized protein</fullName>
    </submittedName>
</protein>
<reference evidence="1 2" key="1">
    <citation type="journal article" date="2015" name="Stand. Genomic Sci.">
        <title>Genomic Encyclopedia of Bacterial and Archaeal Type Strains, Phase III: the genomes of soil and plant-associated and newly described type strains.</title>
        <authorList>
            <person name="Whitman W.B."/>
            <person name="Woyke T."/>
            <person name="Klenk H.P."/>
            <person name="Zhou Y."/>
            <person name="Lilburn T.G."/>
            <person name="Beck B.J."/>
            <person name="De Vos P."/>
            <person name="Vandamme P."/>
            <person name="Eisen J.A."/>
            <person name="Garrity G."/>
            <person name="Hugenholtz P."/>
            <person name="Kyrpides N.C."/>
        </authorList>
    </citation>
    <scope>NUCLEOTIDE SEQUENCE [LARGE SCALE GENOMIC DNA]</scope>
    <source>
        <strain evidence="1 2">VKM Ac-2572</strain>
    </source>
</reference>
<dbReference type="SUPFAM" id="SSF140453">
    <property type="entry name" value="EsxAB dimer-like"/>
    <property type="match status" value="1"/>
</dbReference>
<sequence length="112" mass="11471">MTGRWDMGQDTLSQLAKKTGTGTQDLGALVKQLVAAAQPLEGKMSGAGKAMFDGFKANVDGIAADLNAGLAAINEGQSGMDTAFRGGDTEMADTAKKNQGAADFNAAKFGKR</sequence>
<name>A0A4R2HG72_9ACTN</name>
<proteinExistence type="predicted"/>
<dbReference type="AlphaFoldDB" id="A0A4R2HG72"/>
<evidence type="ECO:0000313" key="2">
    <source>
        <dbReference type="Proteomes" id="UP000294508"/>
    </source>
</evidence>
<evidence type="ECO:0000313" key="1">
    <source>
        <dbReference type="EMBL" id="TCO28191.1"/>
    </source>
</evidence>
<organism evidence="1 2">
    <name type="scientific">Kribbella steppae</name>
    <dbReference type="NCBI Taxonomy" id="2512223"/>
    <lineage>
        <taxon>Bacteria</taxon>
        <taxon>Bacillati</taxon>
        <taxon>Actinomycetota</taxon>
        <taxon>Actinomycetes</taxon>
        <taxon>Propionibacteriales</taxon>
        <taxon>Kribbellaceae</taxon>
        <taxon>Kribbella</taxon>
    </lineage>
</organism>
<dbReference type="Proteomes" id="UP000294508">
    <property type="component" value="Unassembled WGS sequence"/>
</dbReference>
<comment type="caution">
    <text evidence="1">The sequence shown here is derived from an EMBL/GenBank/DDBJ whole genome shotgun (WGS) entry which is preliminary data.</text>
</comment>